<comment type="catalytic activity">
    <reaction evidence="3">
        <text>[thioredoxin]-dithiol + NADP(+) = [thioredoxin]-disulfide + NADPH + H(+)</text>
        <dbReference type="Rhea" id="RHEA:20345"/>
        <dbReference type="Rhea" id="RHEA-COMP:10698"/>
        <dbReference type="Rhea" id="RHEA-COMP:10700"/>
        <dbReference type="ChEBI" id="CHEBI:15378"/>
        <dbReference type="ChEBI" id="CHEBI:29950"/>
        <dbReference type="ChEBI" id="CHEBI:50058"/>
        <dbReference type="ChEBI" id="CHEBI:57783"/>
        <dbReference type="ChEBI" id="CHEBI:58349"/>
        <dbReference type="EC" id="1.8.1.9"/>
    </reaction>
</comment>
<evidence type="ECO:0000313" key="6">
    <source>
        <dbReference type="EMBL" id="GAA4789143.1"/>
    </source>
</evidence>
<protein>
    <submittedName>
        <fullName evidence="6">FAD-dependent oxidoreductase</fullName>
    </submittedName>
</protein>
<dbReference type="InterPro" id="IPR050097">
    <property type="entry name" value="Ferredoxin-NADP_redctase_2"/>
</dbReference>
<evidence type="ECO:0000256" key="3">
    <source>
        <dbReference type="ARBA" id="ARBA00048132"/>
    </source>
</evidence>
<feature type="compositionally biased region" description="Basic and acidic residues" evidence="4">
    <location>
        <begin position="1"/>
        <end position="11"/>
    </location>
</feature>
<evidence type="ECO:0000259" key="5">
    <source>
        <dbReference type="PROSITE" id="PS50042"/>
    </source>
</evidence>
<dbReference type="Proteomes" id="UP001500928">
    <property type="component" value="Unassembled WGS sequence"/>
</dbReference>
<sequence>MPPERDVRADPPARPPRGPTVRSVTDDGDTDEHDAGLDAGAHPRLSAGQVAHVRRYGTVEDVDPDVVLYRRGDRAFDFFLVLHGAIEVRQEPGAATPEVVTVYRDGQFTGELALLNGQGSLVGTVTVAPTRVVRLRRAQLRRAMADEPELGRVVLGAFQARRLGYIARAQGTVVVAGPPADPATLALLRFLQRNDQPTRVLDPAATGAAAELAALGVDRSARMPVVVHRRGEYLEAPTIGAVAERIGLDEPLDDLGVADVAVVGAGPAGLAAAVYAASEGLATVVLEREAPGGQAGRSSLIENYPGFPLGLSGHELARSAQVQAHKFGARIVLPRRVARLDCSGSPFVLHLADGDVVAARTVVVATGAHYRRPDLPELDRFEGAGVHYAASALEAALCAGEEAVVVGGANSAGQAAMYLSRHAAHVHVLVRGPGLSAGMSEYLSRRLEASEDVTVHPCTEITALEGDRRLERVRVTDRRTGSSTTITTAAVFLMVGGEPNTGWLQGCLELDDHGFVRVGPAVARTADGSPADPFATSVPGVFAVGDVRAGSVKRVASAVGDGAVVVSAVHRHLTDSAGTPPASSRTSRGTAG</sequence>
<dbReference type="Gene3D" id="2.60.120.10">
    <property type="entry name" value="Jelly Rolls"/>
    <property type="match status" value="1"/>
</dbReference>
<dbReference type="InterPro" id="IPR023753">
    <property type="entry name" value="FAD/NAD-binding_dom"/>
</dbReference>
<keyword evidence="1" id="KW-0285">Flavoprotein</keyword>
<dbReference type="SUPFAM" id="SSF51905">
    <property type="entry name" value="FAD/NAD(P)-binding domain"/>
    <property type="match status" value="1"/>
</dbReference>
<organism evidence="6 7">
    <name type="scientific">Actinomycetospora chlora</name>
    <dbReference type="NCBI Taxonomy" id="663608"/>
    <lineage>
        <taxon>Bacteria</taxon>
        <taxon>Bacillati</taxon>
        <taxon>Actinomycetota</taxon>
        <taxon>Actinomycetes</taxon>
        <taxon>Pseudonocardiales</taxon>
        <taxon>Pseudonocardiaceae</taxon>
        <taxon>Actinomycetospora</taxon>
    </lineage>
</organism>
<dbReference type="CDD" id="cd00038">
    <property type="entry name" value="CAP_ED"/>
    <property type="match status" value="1"/>
</dbReference>
<feature type="domain" description="Cyclic nucleotide-binding" evidence="5">
    <location>
        <begin position="68"/>
        <end position="161"/>
    </location>
</feature>
<dbReference type="PROSITE" id="PS50042">
    <property type="entry name" value="CNMP_BINDING_3"/>
    <property type="match status" value="1"/>
</dbReference>
<dbReference type="PANTHER" id="PTHR48105">
    <property type="entry name" value="THIOREDOXIN REDUCTASE 1-RELATED-RELATED"/>
    <property type="match status" value="1"/>
</dbReference>
<dbReference type="InterPro" id="IPR000595">
    <property type="entry name" value="cNMP-bd_dom"/>
</dbReference>
<feature type="region of interest" description="Disordered" evidence="4">
    <location>
        <begin position="1"/>
        <end position="42"/>
    </location>
</feature>
<keyword evidence="7" id="KW-1185">Reference proteome</keyword>
<evidence type="ECO:0000256" key="2">
    <source>
        <dbReference type="ARBA" id="ARBA00023002"/>
    </source>
</evidence>
<dbReference type="Gene3D" id="3.50.50.60">
    <property type="entry name" value="FAD/NAD(P)-binding domain"/>
    <property type="match status" value="2"/>
</dbReference>
<reference evidence="7" key="1">
    <citation type="journal article" date="2019" name="Int. J. Syst. Evol. Microbiol.">
        <title>The Global Catalogue of Microorganisms (GCM) 10K type strain sequencing project: providing services to taxonomists for standard genome sequencing and annotation.</title>
        <authorList>
            <consortium name="The Broad Institute Genomics Platform"/>
            <consortium name="The Broad Institute Genome Sequencing Center for Infectious Disease"/>
            <person name="Wu L."/>
            <person name="Ma J."/>
        </authorList>
    </citation>
    <scope>NUCLEOTIDE SEQUENCE [LARGE SCALE GENOMIC DNA]</scope>
    <source>
        <strain evidence="7">JCM 17979</strain>
    </source>
</reference>
<evidence type="ECO:0000256" key="1">
    <source>
        <dbReference type="ARBA" id="ARBA00022630"/>
    </source>
</evidence>
<proteinExistence type="predicted"/>
<dbReference type="EMBL" id="BAABHO010000017">
    <property type="protein sequence ID" value="GAA4789143.1"/>
    <property type="molecule type" value="Genomic_DNA"/>
</dbReference>
<dbReference type="SMART" id="SM00100">
    <property type="entry name" value="cNMP"/>
    <property type="match status" value="1"/>
</dbReference>
<keyword evidence="2" id="KW-0560">Oxidoreductase</keyword>
<evidence type="ECO:0000313" key="7">
    <source>
        <dbReference type="Proteomes" id="UP001500928"/>
    </source>
</evidence>
<dbReference type="PRINTS" id="PR00368">
    <property type="entry name" value="FADPNR"/>
</dbReference>
<comment type="caution">
    <text evidence="6">The sequence shown here is derived from an EMBL/GenBank/DDBJ whole genome shotgun (WGS) entry which is preliminary data.</text>
</comment>
<dbReference type="Pfam" id="PF07992">
    <property type="entry name" value="Pyr_redox_2"/>
    <property type="match status" value="1"/>
</dbReference>
<dbReference type="InterPro" id="IPR036188">
    <property type="entry name" value="FAD/NAD-bd_sf"/>
</dbReference>
<dbReference type="SUPFAM" id="SSF51206">
    <property type="entry name" value="cAMP-binding domain-like"/>
    <property type="match status" value="1"/>
</dbReference>
<name>A0ABP9B1C2_9PSEU</name>
<evidence type="ECO:0000256" key="4">
    <source>
        <dbReference type="SAM" id="MobiDB-lite"/>
    </source>
</evidence>
<dbReference type="InterPro" id="IPR014710">
    <property type="entry name" value="RmlC-like_jellyroll"/>
</dbReference>
<dbReference type="Pfam" id="PF00027">
    <property type="entry name" value="cNMP_binding"/>
    <property type="match status" value="1"/>
</dbReference>
<accession>A0ABP9B1C2</accession>
<gene>
    <name evidence="6" type="ORF">GCM10023200_24690</name>
</gene>
<dbReference type="InterPro" id="IPR018490">
    <property type="entry name" value="cNMP-bd_dom_sf"/>
</dbReference>
<dbReference type="PRINTS" id="PR00469">
    <property type="entry name" value="PNDRDTASEII"/>
</dbReference>